<dbReference type="RefSeq" id="WP_190302972.1">
    <property type="nucleotide sequence ID" value="NZ_JACOIJ010000049.1"/>
</dbReference>
<feature type="compositionally biased region" description="Polar residues" evidence="2">
    <location>
        <begin position="364"/>
        <end position="379"/>
    </location>
</feature>
<feature type="domain" description="Peptidase S9 prolyl oligopeptidase catalytic" evidence="4">
    <location>
        <begin position="792"/>
        <end position="961"/>
    </location>
</feature>
<dbReference type="SUPFAM" id="SSF82171">
    <property type="entry name" value="DPP6 N-terminal domain-like"/>
    <property type="match status" value="1"/>
</dbReference>
<reference evidence="5 6" key="1">
    <citation type="submission" date="2020-08" db="EMBL/GenBank/DDBJ databases">
        <title>Sphingobacterium sp. DN04309 isolated from aquaculture water.</title>
        <authorList>
            <person name="Zhang M."/>
        </authorList>
    </citation>
    <scope>NUCLEOTIDE SEQUENCE [LARGE SCALE GENOMIC DNA]</scope>
    <source>
        <strain evidence="5 6">DN04309</strain>
    </source>
</reference>
<dbReference type="Pfam" id="PF00326">
    <property type="entry name" value="Peptidase_S9"/>
    <property type="match status" value="1"/>
</dbReference>
<evidence type="ECO:0000313" key="5">
    <source>
        <dbReference type="EMBL" id="MBD1430997.1"/>
    </source>
</evidence>
<dbReference type="SUPFAM" id="SSF53474">
    <property type="entry name" value="alpha/beta-Hydrolases"/>
    <property type="match status" value="1"/>
</dbReference>
<protein>
    <submittedName>
        <fullName evidence="5">Prolyl oligopeptidase family serine peptidase</fullName>
    </submittedName>
</protein>
<keyword evidence="3" id="KW-0732">Signal</keyword>
<dbReference type="Proteomes" id="UP000651271">
    <property type="component" value="Unassembled WGS sequence"/>
</dbReference>
<dbReference type="Gene3D" id="2.130.10.120">
    <property type="entry name" value="Prolyl oligopeptidase, N-terminal domain"/>
    <property type="match status" value="1"/>
</dbReference>
<dbReference type="PANTHER" id="PTHR42776:SF27">
    <property type="entry name" value="DIPEPTIDYL PEPTIDASE FAMILY MEMBER 6"/>
    <property type="match status" value="1"/>
</dbReference>
<proteinExistence type="predicted"/>
<comment type="caution">
    <text evidence="5">The sequence shown here is derived from an EMBL/GenBank/DDBJ whole genome shotgun (WGS) entry which is preliminary data.</text>
</comment>
<keyword evidence="6" id="KW-1185">Reference proteome</keyword>
<dbReference type="EMBL" id="JACOIJ010000049">
    <property type="protein sequence ID" value="MBD1430997.1"/>
    <property type="molecule type" value="Genomic_DNA"/>
</dbReference>
<dbReference type="Gene3D" id="3.40.50.1820">
    <property type="entry name" value="alpha/beta hydrolase"/>
    <property type="match status" value="1"/>
</dbReference>
<feature type="signal peptide" evidence="3">
    <location>
        <begin position="1"/>
        <end position="20"/>
    </location>
</feature>
<dbReference type="PANTHER" id="PTHR42776">
    <property type="entry name" value="SERINE PEPTIDASE S9 FAMILY MEMBER"/>
    <property type="match status" value="1"/>
</dbReference>
<dbReference type="InterPro" id="IPR029058">
    <property type="entry name" value="AB_hydrolase_fold"/>
</dbReference>
<name>A0ABR7YI59_9SPHI</name>
<evidence type="ECO:0000256" key="2">
    <source>
        <dbReference type="SAM" id="MobiDB-lite"/>
    </source>
</evidence>
<evidence type="ECO:0000313" key="6">
    <source>
        <dbReference type="Proteomes" id="UP000651271"/>
    </source>
</evidence>
<evidence type="ECO:0000256" key="3">
    <source>
        <dbReference type="SAM" id="SignalP"/>
    </source>
</evidence>
<feature type="region of interest" description="Disordered" evidence="2">
    <location>
        <begin position="349"/>
        <end position="388"/>
    </location>
</feature>
<keyword evidence="1" id="KW-0378">Hydrolase</keyword>
<evidence type="ECO:0000259" key="4">
    <source>
        <dbReference type="Pfam" id="PF00326"/>
    </source>
</evidence>
<dbReference type="InterPro" id="IPR001375">
    <property type="entry name" value="Peptidase_S9_cat"/>
</dbReference>
<organism evidence="5 6">
    <name type="scientific">Sphingobacterium litopenaei</name>
    <dbReference type="NCBI Taxonomy" id="2763500"/>
    <lineage>
        <taxon>Bacteria</taxon>
        <taxon>Pseudomonadati</taxon>
        <taxon>Bacteroidota</taxon>
        <taxon>Sphingobacteriia</taxon>
        <taxon>Sphingobacteriales</taxon>
        <taxon>Sphingobacteriaceae</taxon>
        <taxon>Sphingobacterium</taxon>
    </lineage>
</organism>
<sequence>MTKKSILFFACQLAWLTPFAQEASKVLSWQDVPKWEYVRMNGATPSPDGKWLAYVSGPTEGDLTLTLRHTQDTTKFDYKIGGATTPIFFNQNAQYFSFFENQKFSEIKANEKSRRPSSKKLKIVALKDTASVTFDKVQSFSFSNQDSKWVAIRFEGQNPGVSPAMGGATRPTDVPKGADLLLYNLITKKKYNLGNVSEYSFNKSGQYLAYIIDANGKNGNGIFLMDLNTGISNALHNDEANFSRISWNKEGTAFALLKSKTDKKYKDPVYTLLGIKNLKAHNADVFTYSGLDENQITAGFGISQNANAYWSKDLKTIFFGVAKLEKAEEPKSTEKKIDDIAKADAKKVAEKDSTAKENAAAIQKDSTQIANNGPKTPSTPKKPEVNKKDLEKPDMIIWNWQDVRLQSVQKNRLQTDKNYTTMSAWHVEENKFVSLADSAVKSISLAPNQTVGYGFDFKPYEYESNLNGQTYGDLYIVDIKTGQKKLALKKLYLNASRSIRFSPNSDLLLLHQDGHFHVLNTKTLALTNITQNIPASFVDMMEDRNVEKAATSSFGFTADNKFVLLLDNFDLWKVSVDGKSANTLTDNWKSKKLMTTGVNYIYEDDEFIDLKKDQYFGIYNHDTKQKGVALLASNSNKLQILKLDDINFGGIRKPKNSTNLFYTIEKSNVAPDIFVASDKTLSQEKQLTNNNPENKKGVLSAGSKLISYVTAHGDTLEATLYLPANYEEGKSYPTITYIYERLTYEKNNYSQPAYPGGGFNRAMYTNNGYAVLMPDIKYKLNDPGMSAVACVVPAVKAAIATGIVDEKNVAIHGHSWGGYQTSFLITQTDIFKAAVAGAPLTNMISMYSLIYWNSGSSNQSIFESSQGRLTTGYWDNWDAYVRNSPIYHIKKVNTPLVIMHNDKDGAVDYTQGIEYYNSLRRLNKPVVMLTYNGENHGLMKEVNKKDYAVRMMEYFDHYLKGKPAPDWWAKGVDYIDLPKHLEERAF</sequence>
<accession>A0ABR7YI59</accession>
<evidence type="ECO:0000256" key="1">
    <source>
        <dbReference type="ARBA" id="ARBA00022801"/>
    </source>
</evidence>
<gene>
    <name evidence="5" type="ORF">H8B04_15810</name>
</gene>
<feature type="chain" id="PRO_5045484667" evidence="3">
    <location>
        <begin position="21"/>
        <end position="986"/>
    </location>
</feature>